<gene>
    <name evidence="1" type="ORF">GGR48_000197</name>
</gene>
<organism evidence="1 2">
    <name type="scientific">Sphingomonas pseudosanguinis</name>
    <dbReference type="NCBI Taxonomy" id="413712"/>
    <lineage>
        <taxon>Bacteria</taxon>
        <taxon>Pseudomonadati</taxon>
        <taxon>Pseudomonadota</taxon>
        <taxon>Alphaproteobacteria</taxon>
        <taxon>Sphingomonadales</taxon>
        <taxon>Sphingomonadaceae</taxon>
        <taxon>Sphingomonas</taxon>
    </lineage>
</organism>
<protein>
    <submittedName>
        <fullName evidence="1">Uncharacterized protein</fullName>
    </submittedName>
</protein>
<name>A0A7W6A897_9SPHN</name>
<evidence type="ECO:0000313" key="1">
    <source>
        <dbReference type="EMBL" id="MBB3877794.1"/>
    </source>
</evidence>
<dbReference type="EMBL" id="JACIDH010000001">
    <property type="protein sequence ID" value="MBB3877794.1"/>
    <property type="molecule type" value="Genomic_DNA"/>
</dbReference>
<proteinExistence type="predicted"/>
<sequence length="132" mass="14065">MVTTELSGFNAAVIRRLDAAHVVVVLDTGGTEVFHGIDLAIEEGREEVIPDDDGGSQASILRYYCGIRPHGAAEPDVWIGTGAMITIVGMGSGGTTFTMAGRGLYDRTEGSTFQIEFEAPPMMTMRRGDEPA</sequence>
<dbReference type="RefSeq" id="WP_183949953.1">
    <property type="nucleotide sequence ID" value="NZ_JACIDH010000001.1"/>
</dbReference>
<dbReference type="AlphaFoldDB" id="A0A7W6A897"/>
<dbReference type="Proteomes" id="UP000538670">
    <property type="component" value="Unassembled WGS sequence"/>
</dbReference>
<accession>A0A7W6A897</accession>
<comment type="caution">
    <text evidence="1">The sequence shown here is derived from an EMBL/GenBank/DDBJ whole genome shotgun (WGS) entry which is preliminary data.</text>
</comment>
<keyword evidence="2" id="KW-1185">Reference proteome</keyword>
<reference evidence="1 2" key="1">
    <citation type="submission" date="2020-08" db="EMBL/GenBank/DDBJ databases">
        <title>Genomic Encyclopedia of Type Strains, Phase IV (KMG-IV): sequencing the most valuable type-strain genomes for metagenomic binning, comparative biology and taxonomic classification.</title>
        <authorList>
            <person name="Goeker M."/>
        </authorList>
    </citation>
    <scope>NUCLEOTIDE SEQUENCE [LARGE SCALE GENOMIC DNA]</scope>
    <source>
        <strain evidence="1 2">DSM 19512</strain>
    </source>
</reference>
<evidence type="ECO:0000313" key="2">
    <source>
        <dbReference type="Proteomes" id="UP000538670"/>
    </source>
</evidence>